<evidence type="ECO:0000313" key="3">
    <source>
        <dbReference type="Proteomes" id="UP001358614"/>
    </source>
</evidence>
<proteinExistence type="predicted"/>
<dbReference type="RefSeq" id="XP_066085704.1">
    <property type="nucleotide sequence ID" value="XM_066229607.1"/>
</dbReference>
<sequence length="459" mass="52785">MDHSLPLTHPTNIPSLFDFLIQHLSFSTYLSSTSLLNLQRLNHQFFHLITPLFYTKLKIDLNDPRNPATSISPYNFFPNPKPPFSKYKSLALGYVEDLEWINCHSSQCKAFLPLSDNNNTTTTTTTTTTISTRTIVDVKVKVDGNGGLTLPRLSNCRITLPAGRYKSWCGIDNLISTDIKTKEDIRCGVLRRLSANKVIVEIEKFGRIDLFGRKDLFEHDELVCRIGYVGEDATLLREKEWPITWNKEDQDQDQDGSTDQRDETSKQIEEFGVESEQEQIITNSTDLQSQPIPREFIQSLDILPSLNANNTVRNLTIIFLSPPRNKIARKLTSDDQRTDAQRISHHLLALASILCSTNSEKTFEKVRLVNVGVLLFYKYGIKREESDLKNMQDEIKDRLIRLIKIRLGTQEEGYAKEVDVIMNEVEFVLLDDYLKEEKKRTEQVRLRAKAGQKNIRLLY</sequence>
<dbReference type="AlphaFoldDB" id="A0AAX4KMX9"/>
<dbReference type="EMBL" id="CP144089">
    <property type="protein sequence ID" value="WWD07737.1"/>
    <property type="molecule type" value="Genomic_DNA"/>
</dbReference>
<evidence type="ECO:0000313" key="2">
    <source>
        <dbReference type="EMBL" id="WWD07737.1"/>
    </source>
</evidence>
<evidence type="ECO:0000256" key="1">
    <source>
        <dbReference type="SAM" id="MobiDB-lite"/>
    </source>
</evidence>
<reference evidence="2 3" key="1">
    <citation type="submission" date="2024-01" db="EMBL/GenBank/DDBJ databases">
        <title>Comparative genomics of Cryptococcus and Kwoniella reveals pathogenesis evolution and contrasting modes of karyotype evolution via chromosome fusion or intercentromeric recombination.</title>
        <authorList>
            <person name="Coelho M.A."/>
            <person name="David-Palma M."/>
            <person name="Shea T."/>
            <person name="Bowers K."/>
            <person name="McGinley-Smith S."/>
            <person name="Mohammad A.W."/>
            <person name="Gnirke A."/>
            <person name="Yurkov A.M."/>
            <person name="Nowrousian M."/>
            <person name="Sun S."/>
            <person name="Cuomo C.A."/>
            <person name="Heitman J."/>
        </authorList>
    </citation>
    <scope>NUCLEOTIDE SEQUENCE [LARGE SCALE GENOMIC DNA]</scope>
    <source>
        <strain evidence="2 3">PYCC6329</strain>
    </source>
</reference>
<name>A0AAX4KMX9_9TREE</name>
<gene>
    <name evidence="2" type="ORF">V865_005839</name>
</gene>
<feature type="region of interest" description="Disordered" evidence="1">
    <location>
        <begin position="246"/>
        <end position="265"/>
    </location>
</feature>
<accession>A0AAX4KMX9</accession>
<organism evidence="2 3">
    <name type="scientific">Kwoniella europaea PYCC6329</name>
    <dbReference type="NCBI Taxonomy" id="1423913"/>
    <lineage>
        <taxon>Eukaryota</taxon>
        <taxon>Fungi</taxon>
        <taxon>Dikarya</taxon>
        <taxon>Basidiomycota</taxon>
        <taxon>Agaricomycotina</taxon>
        <taxon>Tremellomycetes</taxon>
        <taxon>Tremellales</taxon>
        <taxon>Cryptococcaceae</taxon>
        <taxon>Kwoniella</taxon>
    </lineage>
</organism>
<dbReference type="GeneID" id="91104640"/>
<dbReference type="KEGG" id="ker:91104640"/>
<keyword evidence="3" id="KW-1185">Reference proteome</keyword>
<protein>
    <recommendedName>
        <fullName evidence="4">F-box domain-containing protein</fullName>
    </recommendedName>
</protein>
<dbReference type="Proteomes" id="UP001358614">
    <property type="component" value="Chromosome 1"/>
</dbReference>
<evidence type="ECO:0008006" key="4">
    <source>
        <dbReference type="Google" id="ProtNLM"/>
    </source>
</evidence>